<comment type="cofactor">
    <cofactor evidence="1">
        <name>Zn(2+)</name>
        <dbReference type="ChEBI" id="CHEBI:29105"/>
    </cofactor>
</comment>
<dbReference type="Gene3D" id="1.50.10.20">
    <property type="match status" value="1"/>
</dbReference>
<evidence type="ECO:0000313" key="11">
    <source>
        <dbReference type="Proteomes" id="UP000050761"/>
    </source>
</evidence>
<evidence type="ECO:0000256" key="3">
    <source>
        <dbReference type="ARBA" id="ARBA00022602"/>
    </source>
</evidence>
<dbReference type="Pfam" id="PF00432">
    <property type="entry name" value="Prenyltrans"/>
    <property type="match status" value="1"/>
</dbReference>
<gene>
    <name evidence="10" type="ORF">HPBE_LOCUS10728</name>
</gene>
<dbReference type="OrthoDB" id="24893at2759"/>
<sequence>MSALYCEPKLRDFGLADPGWRGFGGILTDPRSGADIPQYNLAAYWKRPVAPVIAGHVEPLLPKRSCELFPRRPPGSFRSDMDSSVLTNVNLLAASRRSTKKLVLWRVAERSAQQTVEEFKVKVRDGLLSSKGEVRRELSMTDPILEIRVCQEDGGGIWTRCKRHLSVVKLDTGDVTRVFRSSVRCFEENVLLPGEVTLCDMGGMVWSGPIGSSLSRTKSSCNDIRLVSHSDHPRVVFASSSHEVRTFDLRLDSAAGATVLFDVPEYDKRGPSDHVAYVPDSPVERPPICHLRSLPERPHNFLAVTSHCAYLCDDRFPNHAVLRLPHTIPYGAHVMLTTGLVPDPSGNGHVLSTYFLDHLLTDISVLRLYSHECELWSSVLPIHCVGKCSDIQKVMSPSPLLRRADNLHDPVMGMAVVQGYEDGCGRPAEFLLRTLSDGSVWYQTMRYGKVHPDEQKQLWAASRGRVEMSFIDATSKEEEYIQRLPETVRQPISSLCTVLDVDLASDDDQQQQRSSQSRIPGPMEKNVFENCRPLELLEPYHPEAVLPARKSFDEDNRSLKQTVLKFSALLCLAILGDDLQRVDKEAVLLTLQKSQKKDGSFWSEGSNSESDMRFVFCAVAICHILRDFSYIDFSTLRNFIRNSLNYDGGIGQGPGDESHGGSTFCAIAALSLSNRLWDGSVLSEKKIDRLIRWALWKQDEGFHGRAHKPDDSCYAFWIGATLEILNANHLMDKEKLRAFLLTAQHQFMGGFCKIPEESGFPDLLHTYFSIAAFSLLREPGLAPINASLNVSRRVYERIVRAEDS</sequence>
<organism evidence="10">
    <name type="scientific">Heligmosomoides polygyrus</name>
    <name type="common">Parasitic roundworm</name>
    <dbReference type="NCBI Taxonomy" id="6339"/>
    <lineage>
        <taxon>Eukaryota</taxon>
        <taxon>Metazoa</taxon>
        <taxon>Ecdysozoa</taxon>
        <taxon>Nematoda</taxon>
        <taxon>Chromadorea</taxon>
        <taxon>Rhabditida</taxon>
        <taxon>Rhabditina</taxon>
        <taxon>Rhabditomorpha</taxon>
        <taxon>Strongyloidea</taxon>
        <taxon>Heligmosomidae</taxon>
        <taxon>Heligmosomoides</taxon>
    </lineage>
</organism>
<evidence type="ECO:0000256" key="1">
    <source>
        <dbReference type="ARBA" id="ARBA00001947"/>
    </source>
</evidence>
<dbReference type="WBParaSite" id="HPBE_0001072801-mRNA-1">
    <property type="protein sequence ID" value="HPBE_0001072801-mRNA-1"/>
    <property type="gene ID" value="HPBE_0001072801"/>
</dbReference>
<evidence type="ECO:0000256" key="5">
    <source>
        <dbReference type="ARBA" id="ARBA00022723"/>
    </source>
</evidence>
<evidence type="ECO:0000259" key="9">
    <source>
        <dbReference type="Pfam" id="PF00432"/>
    </source>
</evidence>
<accession>A0A3P7ZPM0</accession>
<dbReference type="AlphaFoldDB" id="A0A3P7ZPM0"/>
<reference evidence="12" key="2">
    <citation type="submission" date="2019-09" db="UniProtKB">
        <authorList>
            <consortium name="WormBaseParasite"/>
        </authorList>
    </citation>
    <scope>IDENTIFICATION</scope>
</reference>
<protein>
    <submittedName>
        <fullName evidence="12">Anaphase-promoting complex subunit 1</fullName>
    </submittedName>
</protein>
<evidence type="ECO:0000256" key="4">
    <source>
        <dbReference type="ARBA" id="ARBA00022679"/>
    </source>
</evidence>
<feature type="region of interest" description="Disordered" evidence="8">
    <location>
        <begin position="506"/>
        <end position="525"/>
    </location>
</feature>
<dbReference type="InterPro" id="IPR045089">
    <property type="entry name" value="PGGT1B-like"/>
</dbReference>
<keyword evidence="6" id="KW-0677">Repeat</keyword>
<evidence type="ECO:0000256" key="6">
    <source>
        <dbReference type="ARBA" id="ARBA00022737"/>
    </source>
</evidence>
<dbReference type="PANTHER" id="PTHR11774:SF4">
    <property type="entry name" value="GERANYLGERANYL TRANSFERASE TYPE-1 SUBUNIT BETA"/>
    <property type="match status" value="1"/>
</dbReference>
<dbReference type="SUPFAM" id="SSF48239">
    <property type="entry name" value="Terpenoid cyclases/Protein prenyltransferases"/>
    <property type="match status" value="1"/>
</dbReference>
<dbReference type="GO" id="GO:0005953">
    <property type="term" value="C:CAAX-protein geranylgeranyltransferase complex"/>
    <property type="evidence" value="ECO:0007669"/>
    <property type="project" value="TreeGrafter"/>
</dbReference>
<evidence type="ECO:0000256" key="7">
    <source>
        <dbReference type="ARBA" id="ARBA00022833"/>
    </source>
</evidence>
<evidence type="ECO:0000256" key="2">
    <source>
        <dbReference type="ARBA" id="ARBA00010497"/>
    </source>
</evidence>
<name>A0A3P7ZPM0_HELPZ</name>
<comment type="similarity">
    <text evidence="2">Belongs to the protein prenyltransferase subunit beta family.</text>
</comment>
<keyword evidence="11" id="KW-1185">Reference proteome</keyword>
<keyword evidence="4" id="KW-0808">Transferase</keyword>
<reference evidence="10 11" key="1">
    <citation type="submission" date="2018-11" db="EMBL/GenBank/DDBJ databases">
        <authorList>
            <consortium name="Pathogen Informatics"/>
        </authorList>
    </citation>
    <scope>NUCLEOTIDE SEQUENCE [LARGE SCALE GENOMIC DNA]</scope>
</reference>
<dbReference type="PANTHER" id="PTHR11774">
    <property type="entry name" value="GERANYLGERANYL TRANSFERASE TYPE BETA SUBUNIT"/>
    <property type="match status" value="1"/>
</dbReference>
<proteinExistence type="inferred from homology"/>
<feature type="domain" description="Prenyltransferase alpha-alpha toroid" evidence="9">
    <location>
        <begin position="551"/>
        <end position="790"/>
    </location>
</feature>
<evidence type="ECO:0000313" key="10">
    <source>
        <dbReference type="EMBL" id="VDO86137.1"/>
    </source>
</evidence>
<dbReference type="Proteomes" id="UP000050761">
    <property type="component" value="Unassembled WGS sequence"/>
</dbReference>
<dbReference type="InterPro" id="IPR001330">
    <property type="entry name" value="Prenyltrans"/>
</dbReference>
<evidence type="ECO:0000313" key="12">
    <source>
        <dbReference type="WBParaSite" id="HPBE_0001072801-mRNA-1"/>
    </source>
</evidence>
<evidence type="ECO:0000256" key="8">
    <source>
        <dbReference type="SAM" id="MobiDB-lite"/>
    </source>
</evidence>
<dbReference type="EMBL" id="UZAH01026859">
    <property type="protein sequence ID" value="VDO86137.1"/>
    <property type="molecule type" value="Genomic_DNA"/>
</dbReference>
<dbReference type="GO" id="GO:0004662">
    <property type="term" value="F:CAAX-protein geranylgeranyltransferase activity"/>
    <property type="evidence" value="ECO:0007669"/>
    <property type="project" value="TreeGrafter"/>
</dbReference>
<dbReference type="GO" id="GO:0046872">
    <property type="term" value="F:metal ion binding"/>
    <property type="evidence" value="ECO:0007669"/>
    <property type="project" value="UniProtKB-KW"/>
</dbReference>
<keyword evidence="3" id="KW-0637">Prenyltransferase</keyword>
<dbReference type="InterPro" id="IPR008930">
    <property type="entry name" value="Terpenoid_cyclase/PrenylTrfase"/>
</dbReference>
<keyword evidence="5" id="KW-0479">Metal-binding</keyword>
<keyword evidence="7" id="KW-0862">Zinc</keyword>